<feature type="compositionally biased region" description="Basic and acidic residues" evidence="1">
    <location>
        <begin position="81"/>
        <end position="102"/>
    </location>
</feature>
<organism evidence="2 3">
    <name type="scientific">Sclerotinia nivalis</name>
    <dbReference type="NCBI Taxonomy" id="352851"/>
    <lineage>
        <taxon>Eukaryota</taxon>
        <taxon>Fungi</taxon>
        <taxon>Dikarya</taxon>
        <taxon>Ascomycota</taxon>
        <taxon>Pezizomycotina</taxon>
        <taxon>Leotiomycetes</taxon>
        <taxon>Helotiales</taxon>
        <taxon>Sclerotiniaceae</taxon>
        <taxon>Sclerotinia</taxon>
    </lineage>
</organism>
<dbReference type="OrthoDB" id="3945172at2759"/>
<gene>
    <name evidence="2" type="ORF">OCU04_009008</name>
</gene>
<keyword evidence="3" id="KW-1185">Reference proteome</keyword>
<reference evidence="2" key="1">
    <citation type="submission" date="2022-11" db="EMBL/GenBank/DDBJ databases">
        <title>Genome Resource of Sclerotinia nivalis Strain SnTB1, a Plant Pathogen Isolated from American Ginseng.</title>
        <authorList>
            <person name="Fan S."/>
        </authorList>
    </citation>
    <scope>NUCLEOTIDE SEQUENCE</scope>
    <source>
        <strain evidence="2">SnTB1</strain>
    </source>
</reference>
<feature type="compositionally biased region" description="Low complexity" evidence="1">
    <location>
        <begin position="30"/>
        <end position="48"/>
    </location>
</feature>
<feature type="region of interest" description="Disordered" evidence="1">
    <location>
        <begin position="1"/>
        <end position="121"/>
    </location>
</feature>
<proteinExistence type="predicted"/>
<dbReference type="AlphaFoldDB" id="A0A9X0DHA6"/>
<dbReference type="Proteomes" id="UP001152300">
    <property type="component" value="Unassembled WGS sequence"/>
</dbReference>
<protein>
    <submittedName>
        <fullName evidence="2">Uncharacterized protein</fullName>
    </submittedName>
</protein>
<comment type="caution">
    <text evidence="2">The sequence shown here is derived from an EMBL/GenBank/DDBJ whole genome shotgun (WGS) entry which is preliminary data.</text>
</comment>
<name>A0A9X0DHA6_9HELO</name>
<dbReference type="EMBL" id="JAPEIS010000010">
    <property type="protein sequence ID" value="KAJ8062475.1"/>
    <property type="molecule type" value="Genomic_DNA"/>
</dbReference>
<feature type="compositionally biased region" description="Polar residues" evidence="1">
    <location>
        <begin position="1"/>
        <end position="10"/>
    </location>
</feature>
<evidence type="ECO:0000256" key="1">
    <source>
        <dbReference type="SAM" id="MobiDB-lite"/>
    </source>
</evidence>
<evidence type="ECO:0000313" key="3">
    <source>
        <dbReference type="Proteomes" id="UP001152300"/>
    </source>
</evidence>
<evidence type="ECO:0000313" key="2">
    <source>
        <dbReference type="EMBL" id="KAJ8062475.1"/>
    </source>
</evidence>
<accession>A0A9X0DHA6</accession>
<sequence length="154" mass="16980">MAPALSTSPYSRIHHLTPNPRLHLQFFRMPSPTHQPQPQHQATQSSQTPAPPRPRSFSTSTHYHTPWPGTPPSENAGTDQPTEKYQVEHDESQKAKQEKAKGDSGSAGLEGQPVDQAKEAKKKVKVEFPKAAKQGPIIGMEDERGGVSCFFLFS</sequence>